<protein>
    <submittedName>
        <fullName evidence="4">Uncharacterized protein LOC115889392</fullName>
    </submittedName>
</protein>
<dbReference type="GeneID" id="115889392"/>
<feature type="region of interest" description="Disordered" evidence="1">
    <location>
        <begin position="184"/>
        <end position="217"/>
    </location>
</feature>
<sequence>MSRNTQFILVLLLIVIVGSVVLPDKSTNSKSNRHHNGRKSPHYKQQSPNCDLVCPGQPPLPLPPNFLHNCTPIHNTTTQRPATPFNVTSPKPYNTTTNTTEESSEEEEDTDTTTKVNPANVTQSRNAHQQHHRQNKNHKQHQIKKHIRKEKVLLNRKAKSKLLKHKHMQKRTRLDGCYVICPEGNEKPVNPGTGPSLPNNPPPEEPDSEEDSDDENYVQGEDTPIEIIYVPQRKENNIRPVDIYQTNNYVNEMWEPPLAIPYGSDPVFLEDKKKKMKRKKHGDKKHEEKKNI</sequence>
<dbReference type="AlphaFoldDB" id="A0A6J2YPF5"/>
<accession>A0A6J2YPF5</accession>
<feature type="compositionally biased region" description="Acidic residues" evidence="1">
    <location>
        <begin position="204"/>
        <end position="216"/>
    </location>
</feature>
<feature type="signal peptide" evidence="2">
    <location>
        <begin position="1"/>
        <end position="23"/>
    </location>
</feature>
<feature type="region of interest" description="Disordered" evidence="1">
    <location>
        <begin position="271"/>
        <end position="292"/>
    </location>
</feature>
<proteinExistence type="predicted"/>
<evidence type="ECO:0000256" key="2">
    <source>
        <dbReference type="SAM" id="SignalP"/>
    </source>
</evidence>
<evidence type="ECO:0000256" key="1">
    <source>
        <dbReference type="SAM" id="MobiDB-lite"/>
    </source>
</evidence>
<keyword evidence="2" id="KW-0732">Signal</keyword>
<gene>
    <name evidence="4" type="primary">LOC115889392</name>
</gene>
<dbReference type="InParanoid" id="A0A6J2YPF5"/>
<feature type="compositionally biased region" description="Basic residues" evidence="1">
    <location>
        <begin position="274"/>
        <end position="283"/>
    </location>
</feature>
<organism evidence="3 4">
    <name type="scientific">Sitophilus oryzae</name>
    <name type="common">Rice weevil</name>
    <name type="synonym">Curculio oryzae</name>
    <dbReference type="NCBI Taxonomy" id="7048"/>
    <lineage>
        <taxon>Eukaryota</taxon>
        <taxon>Metazoa</taxon>
        <taxon>Ecdysozoa</taxon>
        <taxon>Arthropoda</taxon>
        <taxon>Hexapoda</taxon>
        <taxon>Insecta</taxon>
        <taxon>Pterygota</taxon>
        <taxon>Neoptera</taxon>
        <taxon>Endopterygota</taxon>
        <taxon>Coleoptera</taxon>
        <taxon>Polyphaga</taxon>
        <taxon>Cucujiformia</taxon>
        <taxon>Curculionidae</taxon>
        <taxon>Dryophthorinae</taxon>
        <taxon>Sitophilus</taxon>
    </lineage>
</organism>
<keyword evidence="3" id="KW-1185">Reference proteome</keyword>
<feature type="compositionally biased region" description="Acidic residues" evidence="1">
    <location>
        <begin position="102"/>
        <end position="111"/>
    </location>
</feature>
<evidence type="ECO:0000313" key="3">
    <source>
        <dbReference type="Proteomes" id="UP000504635"/>
    </source>
</evidence>
<feature type="chain" id="PRO_5026979033" evidence="2">
    <location>
        <begin position="24"/>
        <end position="292"/>
    </location>
</feature>
<dbReference type="Proteomes" id="UP000504635">
    <property type="component" value="Unplaced"/>
</dbReference>
<feature type="region of interest" description="Disordered" evidence="1">
    <location>
        <begin position="74"/>
        <end position="151"/>
    </location>
</feature>
<feature type="compositionally biased region" description="Basic residues" evidence="1">
    <location>
        <begin position="31"/>
        <end position="42"/>
    </location>
</feature>
<dbReference type="OrthoDB" id="6784459at2759"/>
<feature type="compositionally biased region" description="Polar residues" evidence="1">
    <location>
        <begin position="115"/>
        <end position="127"/>
    </location>
</feature>
<evidence type="ECO:0000313" key="4">
    <source>
        <dbReference type="RefSeq" id="XP_030765227.1"/>
    </source>
</evidence>
<name>A0A6J2YPF5_SITOR</name>
<feature type="compositionally biased region" description="Polar residues" evidence="1">
    <location>
        <begin position="74"/>
        <end position="93"/>
    </location>
</feature>
<feature type="region of interest" description="Disordered" evidence="1">
    <location>
        <begin position="24"/>
        <end position="49"/>
    </location>
</feature>
<reference evidence="4" key="1">
    <citation type="submission" date="2025-08" db="UniProtKB">
        <authorList>
            <consortium name="RefSeq"/>
        </authorList>
    </citation>
    <scope>IDENTIFICATION</scope>
    <source>
        <tissue evidence="4">Gonads</tissue>
    </source>
</reference>
<dbReference type="KEGG" id="soy:115889392"/>
<feature type="compositionally biased region" description="Basic residues" evidence="1">
    <location>
        <begin position="128"/>
        <end position="151"/>
    </location>
</feature>
<dbReference type="RefSeq" id="XP_030765227.1">
    <property type="nucleotide sequence ID" value="XM_030909367.1"/>
</dbReference>